<evidence type="ECO:0000256" key="7">
    <source>
        <dbReference type="SAM" id="MobiDB-lite"/>
    </source>
</evidence>
<comment type="similarity">
    <text evidence="1">Belongs to the sulfotransferase 1 family.</text>
</comment>
<feature type="domain" description="Myb/SANT-like DNA-binding" evidence="9">
    <location>
        <begin position="62"/>
        <end position="135"/>
    </location>
</feature>
<dbReference type="Pfam" id="PF13873">
    <property type="entry name" value="Myb_DNA-bind_5"/>
    <property type="match status" value="1"/>
</dbReference>
<accession>A0AAE1PJB7</accession>
<comment type="function">
    <text evidence="5">Involved in transvection phenomena (= synapsis-dependent gene expression), where the synaptic pairing of chromosomes carrying genes with which zeste interacts influences the expression of these genes. Zeste binds to DNA and stimulates transcription from a nearby promoter.</text>
</comment>
<dbReference type="SUPFAM" id="SSF52540">
    <property type="entry name" value="P-loop containing nucleoside triphosphate hydrolases"/>
    <property type="match status" value="1"/>
</dbReference>
<comment type="subunit">
    <text evidence="2">Self-associates forming complexes of several hundred monomers.</text>
</comment>
<dbReference type="InterPro" id="IPR028002">
    <property type="entry name" value="Myb_DNA-bind_5"/>
</dbReference>
<feature type="compositionally biased region" description="Polar residues" evidence="7">
    <location>
        <begin position="260"/>
        <end position="277"/>
    </location>
</feature>
<evidence type="ECO:0000256" key="4">
    <source>
        <dbReference type="ARBA" id="ARBA00022679"/>
    </source>
</evidence>
<reference evidence="10" key="1">
    <citation type="submission" date="2023-11" db="EMBL/GenBank/DDBJ databases">
        <title>Genome assemblies of two species of porcelain crab, Petrolisthes cinctipes and Petrolisthes manimaculis (Anomura: Porcellanidae).</title>
        <authorList>
            <person name="Angst P."/>
        </authorList>
    </citation>
    <scope>NUCLEOTIDE SEQUENCE</scope>
    <source>
        <strain evidence="10">PB745_02</strain>
        <tissue evidence="10">Gill</tissue>
    </source>
</reference>
<dbReference type="GO" id="GO:0008146">
    <property type="term" value="F:sulfotransferase activity"/>
    <property type="evidence" value="ECO:0007669"/>
    <property type="project" value="InterPro"/>
</dbReference>
<dbReference type="EMBL" id="JAWZYT010001752">
    <property type="protein sequence ID" value="KAK4309421.1"/>
    <property type="molecule type" value="Genomic_DNA"/>
</dbReference>
<dbReference type="Pfam" id="PF00685">
    <property type="entry name" value="Sulfotransfer_1"/>
    <property type="match status" value="1"/>
</dbReference>
<dbReference type="InterPro" id="IPR027417">
    <property type="entry name" value="P-loop_NTPase"/>
</dbReference>
<proteinExistence type="inferred from homology"/>
<keyword evidence="4" id="KW-0808">Transferase</keyword>
<dbReference type="Proteomes" id="UP001292094">
    <property type="component" value="Unassembled WGS sequence"/>
</dbReference>
<feature type="region of interest" description="Disordered" evidence="7">
    <location>
        <begin position="18"/>
        <end position="39"/>
    </location>
</feature>
<evidence type="ECO:0000256" key="6">
    <source>
        <dbReference type="SAM" id="Coils"/>
    </source>
</evidence>
<evidence type="ECO:0000256" key="2">
    <source>
        <dbReference type="ARBA" id="ARBA00011764"/>
    </source>
</evidence>
<dbReference type="PANTHER" id="PTHR11783">
    <property type="entry name" value="SULFOTRANSFERASE SULT"/>
    <property type="match status" value="1"/>
</dbReference>
<name>A0AAE1PJB7_9EUCA</name>
<evidence type="ECO:0000259" key="8">
    <source>
        <dbReference type="Pfam" id="PF00685"/>
    </source>
</evidence>
<organism evidence="10 11">
    <name type="scientific">Petrolisthes manimaculis</name>
    <dbReference type="NCBI Taxonomy" id="1843537"/>
    <lineage>
        <taxon>Eukaryota</taxon>
        <taxon>Metazoa</taxon>
        <taxon>Ecdysozoa</taxon>
        <taxon>Arthropoda</taxon>
        <taxon>Crustacea</taxon>
        <taxon>Multicrustacea</taxon>
        <taxon>Malacostraca</taxon>
        <taxon>Eumalacostraca</taxon>
        <taxon>Eucarida</taxon>
        <taxon>Decapoda</taxon>
        <taxon>Pleocyemata</taxon>
        <taxon>Anomura</taxon>
        <taxon>Galatheoidea</taxon>
        <taxon>Porcellanidae</taxon>
        <taxon>Petrolisthes</taxon>
    </lineage>
</organism>
<evidence type="ECO:0000256" key="3">
    <source>
        <dbReference type="ARBA" id="ARBA00016807"/>
    </source>
</evidence>
<evidence type="ECO:0000256" key="5">
    <source>
        <dbReference type="ARBA" id="ARBA00025466"/>
    </source>
</evidence>
<keyword evidence="6" id="KW-0175">Coiled coil</keyword>
<protein>
    <recommendedName>
        <fullName evidence="3">Regulatory protein zeste</fullName>
    </recommendedName>
</protein>
<feature type="region of interest" description="Disordered" evidence="7">
    <location>
        <begin position="239"/>
        <end position="286"/>
    </location>
</feature>
<keyword evidence="11" id="KW-1185">Reference proteome</keyword>
<sequence length="896" mass="101049">MHNRGEGMDSLFLFRNGSSVTTHHNNSNNNSNSGGSNVSGVSGLGAGGLSLGISSNVGGSGRSSSASSVERSLLLGALATHMGVLDARENDAQTIIRKSELWDEITRQFNAQTATPRSRQQIQTLYKNMKAKARRYEARLAEISNGVPPPDPDPISEILLGLLHQQMQHQRRNIQQHLTSLEPPPPPPPQTQTYNTLTHSHHNAEEVNKERYMRHFSTSGLLTPDQMMQVSLEEGVAPDLEVKDEPSDSETELESKHQHQSNLSIFSDTSPTVSSGFTEDHMNLGSGFGELEQQQTSEQDVDLNQHQLQSQQDPLAPPGIMVSSVPSSNALLSHQISTQHQLGTNTVPHVTSGLLSVNKTSLTPNLTEAPMDSDSHRDLHHHHHHHHQALKVTSGLHHSVNLSLTPTTPMTEAPIVKRRKLNHQPEVPHRTGGTATTTSTTTLGANLPLLSSLLPPAVAPAVINTPHFSTTSPTMYSSPELQASLFTITKMEHHLRIKMMEEEMKLKQEEHAAKMRILTLTENMLEAKVKMMVKIKEVERGVEDEKQDEELKKMDKKKLKSGHEVEHMSEEWVAKREKHYISFNSGLVRLLPEGWMYPATAPKYLDNIQDFQFREGDVIIMTMVKSGTTWMQEIAFTMLNNPNLDHPNTNQPLLERSMDISFDMNFDTKNFDDMGMASLYEAFEMHNPGKKKEDGMLIQMIETLPGRRVIKCHYPLQLMPSHLLQKTKVVYVARNPKDVVVSFYHFCKVIRGLRFTGTFEQFVKDFMQDQLIFTPYWPHVLEAWRKRDNPNLLFVKYEDLKADIIPQLRIIDDFLGTNLNEMQLENVASHTSFSSMKSRGEPLKDPKLFIEESKGSFFRKGSTGDWRSHFSPELNAEMDKWIKHNIGDMDITFNMG</sequence>
<feature type="domain" description="Sulfotransferase" evidence="8">
    <location>
        <begin position="616"/>
        <end position="889"/>
    </location>
</feature>
<dbReference type="Gene3D" id="3.40.50.300">
    <property type="entry name" value="P-loop containing nucleotide triphosphate hydrolases"/>
    <property type="match status" value="1"/>
</dbReference>
<feature type="compositionally biased region" description="Basic residues" evidence="7">
    <location>
        <begin position="378"/>
        <end position="389"/>
    </location>
</feature>
<feature type="region of interest" description="Disordered" evidence="7">
    <location>
        <begin position="419"/>
        <end position="441"/>
    </location>
</feature>
<feature type="region of interest" description="Disordered" evidence="7">
    <location>
        <begin position="367"/>
        <end position="390"/>
    </location>
</feature>
<dbReference type="AlphaFoldDB" id="A0AAE1PJB7"/>
<feature type="coiled-coil region" evidence="6">
    <location>
        <begin position="119"/>
        <end position="146"/>
    </location>
</feature>
<feature type="compositionally biased region" description="Low complexity" evidence="7">
    <location>
        <begin position="431"/>
        <end position="441"/>
    </location>
</feature>
<dbReference type="InterPro" id="IPR000863">
    <property type="entry name" value="Sulfotransferase_dom"/>
</dbReference>
<evidence type="ECO:0000313" key="10">
    <source>
        <dbReference type="EMBL" id="KAK4309421.1"/>
    </source>
</evidence>
<evidence type="ECO:0000313" key="11">
    <source>
        <dbReference type="Proteomes" id="UP001292094"/>
    </source>
</evidence>
<evidence type="ECO:0000256" key="1">
    <source>
        <dbReference type="ARBA" id="ARBA00005771"/>
    </source>
</evidence>
<evidence type="ECO:0000259" key="9">
    <source>
        <dbReference type="Pfam" id="PF13873"/>
    </source>
</evidence>
<gene>
    <name evidence="10" type="ORF">Pmani_018918</name>
</gene>
<feature type="region of interest" description="Disordered" evidence="7">
    <location>
        <begin position="171"/>
        <end position="192"/>
    </location>
</feature>
<comment type="caution">
    <text evidence="10">The sequence shown here is derived from an EMBL/GenBank/DDBJ whole genome shotgun (WGS) entry which is preliminary data.</text>
</comment>